<feature type="coiled-coil region" evidence="1">
    <location>
        <begin position="170"/>
        <end position="197"/>
    </location>
</feature>
<dbReference type="AlphaFoldDB" id="A0A3D8IA67"/>
<accession>A0A3D8IA67</accession>
<dbReference type="EMBL" id="NXLS01000009">
    <property type="protein sequence ID" value="RDU62042.1"/>
    <property type="molecule type" value="Genomic_DNA"/>
</dbReference>
<comment type="caution">
    <text evidence="2">The sequence shown here is derived from an EMBL/GenBank/DDBJ whole genome shotgun (WGS) entry which is preliminary data.</text>
</comment>
<dbReference type="Proteomes" id="UP000256650">
    <property type="component" value="Unassembled WGS sequence"/>
</dbReference>
<proteinExistence type="predicted"/>
<name>A0A3D8IA67_9HELI</name>
<organism evidence="2 3">
    <name type="scientific">Helicobacter ganmani</name>
    <dbReference type="NCBI Taxonomy" id="60246"/>
    <lineage>
        <taxon>Bacteria</taxon>
        <taxon>Pseudomonadati</taxon>
        <taxon>Campylobacterota</taxon>
        <taxon>Epsilonproteobacteria</taxon>
        <taxon>Campylobacterales</taxon>
        <taxon>Helicobacteraceae</taxon>
        <taxon>Helicobacter</taxon>
    </lineage>
</organism>
<dbReference type="OrthoDB" id="9765972at2"/>
<dbReference type="RefSeq" id="WP_115552103.1">
    <property type="nucleotide sequence ID" value="NZ_CAOYUU010000032.1"/>
</dbReference>
<gene>
    <name evidence="2" type="ORF">CQA43_08160</name>
</gene>
<dbReference type="Pfam" id="PF09903">
    <property type="entry name" value="DUF2130"/>
    <property type="match status" value="1"/>
</dbReference>
<sequence>MNQENSIKCPNCGKQIDVQAIVYHQIEQKIYQENLESKKQFETEIAQKRKEYKQAFEALQAEQESLQEKVQQATKESLKQERQKLQESLKQEFAQEYQEALKTMQKELEEKSNQVRELNLSKAEIEKLKREKGEIESKIKAQEQERLAQEMASFKEKLHKEIESQNELRFREKEQQLEGLKKQLQEAQRKVEIGSQQLQGEVQELAIEEYLQVQFPLDDIVEIKKGAHGGDCVQIVHTREIPNCGKIYYESKRTKEFQRAWIEKFKADMRKENADVGVIVSQTMPKELERMGLLDGVWICTFEEFKALCAVLREGVIRVQIAQKSQENKQDKMGLLYQYLTSSEFKMQIEAIVEGFTQMQSDLDSEKRAMQRLWKQREKQIQKVLENTIDMYGSIKGIAGNAIGNVKALEIPFNENLIEDSNI</sequence>
<evidence type="ECO:0000313" key="2">
    <source>
        <dbReference type="EMBL" id="RDU62042.1"/>
    </source>
</evidence>
<feature type="coiled-coil region" evidence="1">
    <location>
        <begin position="31"/>
        <end position="145"/>
    </location>
</feature>
<reference evidence="2 3" key="1">
    <citation type="submission" date="2018-04" db="EMBL/GenBank/DDBJ databases">
        <title>Novel Campyloabacter and Helicobacter Species and Strains.</title>
        <authorList>
            <person name="Mannion A.J."/>
            <person name="Shen Z."/>
            <person name="Fox J.G."/>
        </authorList>
    </citation>
    <scope>NUCLEOTIDE SEQUENCE [LARGE SCALE GENOMIC DNA]</scope>
    <source>
        <strain evidence="2 3">MIT 99-5101</strain>
    </source>
</reference>
<keyword evidence="1" id="KW-0175">Coiled coil</keyword>
<dbReference type="InterPro" id="IPR019219">
    <property type="entry name" value="DUF2130"/>
</dbReference>
<protein>
    <submittedName>
        <fullName evidence="2">DUF2130 domain-containing protein</fullName>
    </submittedName>
</protein>
<evidence type="ECO:0000313" key="3">
    <source>
        <dbReference type="Proteomes" id="UP000256650"/>
    </source>
</evidence>
<keyword evidence="3" id="KW-1185">Reference proteome</keyword>
<dbReference type="GeneID" id="82536253"/>
<evidence type="ECO:0000256" key="1">
    <source>
        <dbReference type="SAM" id="Coils"/>
    </source>
</evidence>